<proteinExistence type="predicted"/>
<dbReference type="GO" id="GO:0016175">
    <property type="term" value="F:superoxide-generating NAD(P)H oxidase activity"/>
    <property type="evidence" value="ECO:0007669"/>
    <property type="project" value="TreeGrafter"/>
</dbReference>
<dbReference type="Gene3D" id="1.10.238.10">
    <property type="entry name" value="EF-hand"/>
    <property type="match status" value="1"/>
</dbReference>
<keyword evidence="5" id="KW-1185">Reference proteome</keyword>
<accession>A0A5N4CFS1</accession>
<dbReference type="InterPro" id="IPR050369">
    <property type="entry name" value="RBOH/FRE"/>
</dbReference>
<sequence length="309" mass="33481">AASAKEDAKWLQWVTRQFEMIAAQSFFVERFFALFDSDGSGTILLQELWRALTHGSPGGKPGFLFQLGRDGLMGLTEAGTGLVLLSWVLYVRGSRSIDADELRTVLQSCLQESAVSMPAERLDQLTLVLLPSAHRDCSGAITFGELRAELQGSPGGALSPSAAHWLTPPTARPRQRRPRPLTSAYWHNHRSHLLCLVVHAGLPLLLLALAASAHRALGASVMVAKGCGQCFNFDCSFIAVLVLRRCPMWLAQALPLDHNVQFHRLTGCVVVRLCPVHTVAHVVNFGSVSSLISHGEGGLDITGLHGLEL</sequence>
<protein>
    <submittedName>
        <fullName evidence="4">NADPH oxidase 5</fullName>
    </submittedName>
</protein>
<dbReference type="Proteomes" id="UP000299084">
    <property type="component" value="Unassembled WGS sequence"/>
</dbReference>
<dbReference type="SUPFAM" id="SSF47473">
    <property type="entry name" value="EF-hand"/>
    <property type="match status" value="1"/>
</dbReference>
<name>A0A5N4CFS1_CAMDR</name>
<dbReference type="GO" id="GO:0006952">
    <property type="term" value="P:defense response"/>
    <property type="evidence" value="ECO:0007669"/>
    <property type="project" value="TreeGrafter"/>
</dbReference>
<comment type="caution">
    <text evidence="4">The sequence shown here is derived from an EMBL/GenBank/DDBJ whole genome shotgun (WGS) entry which is preliminary data.</text>
</comment>
<evidence type="ECO:0000313" key="4">
    <source>
        <dbReference type="EMBL" id="KAB1257214.1"/>
    </source>
</evidence>
<dbReference type="PANTHER" id="PTHR11972">
    <property type="entry name" value="NADPH OXIDASE"/>
    <property type="match status" value="1"/>
</dbReference>
<dbReference type="GO" id="GO:0043020">
    <property type="term" value="C:NADPH oxidase complex"/>
    <property type="evidence" value="ECO:0007669"/>
    <property type="project" value="TreeGrafter"/>
</dbReference>
<evidence type="ECO:0000256" key="2">
    <source>
        <dbReference type="SAM" id="MobiDB-lite"/>
    </source>
</evidence>
<organism evidence="4 5">
    <name type="scientific">Camelus dromedarius</name>
    <name type="common">Dromedary</name>
    <name type="synonym">Arabian camel</name>
    <dbReference type="NCBI Taxonomy" id="9838"/>
    <lineage>
        <taxon>Eukaryota</taxon>
        <taxon>Metazoa</taxon>
        <taxon>Chordata</taxon>
        <taxon>Craniata</taxon>
        <taxon>Vertebrata</taxon>
        <taxon>Euteleostomi</taxon>
        <taxon>Mammalia</taxon>
        <taxon>Eutheria</taxon>
        <taxon>Laurasiatheria</taxon>
        <taxon>Artiodactyla</taxon>
        <taxon>Tylopoda</taxon>
        <taxon>Camelidae</taxon>
        <taxon>Camelus</taxon>
    </lineage>
</organism>
<gene>
    <name evidence="4" type="ORF">Cadr_000026360</name>
</gene>
<dbReference type="GO" id="GO:0042554">
    <property type="term" value="P:superoxide anion generation"/>
    <property type="evidence" value="ECO:0007669"/>
    <property type="project" value="TreeGrafter"/>
</dbReference>
<reference evidence="4 5" key="1">
    <citation type="journal article" date="2019" name="Mol. Ecol. Resour.">
        <title>Improving Illumina assemblies with Hi-C and long reads: an example with the North African dromedary.</title>
        <authorList>
            <person name="Elbers J.P."/>
            <person name="Rogers M.F."/>
            <person name="Perelman P.L."/>
            <person name="Proskuryakova A.A."/>
            <person name="Serdyukova N.A."/>
            <person name="Johnson W.E."/>
            <person name="Horin P."/>
            <person name="Corander J."/>
            <person name="Murphy D."/>
            <person name="Burger P.A."/>
        </authorList>
    </citation>
    <scope>NUCLEOTIDE SEQUENCE [LARGE SCALE GENOMIC DNA]</scope>
    <source>
        <strain evidence="4">Drom800</strain>
        <tissue evidence="4">Blood</tissue>
    </source>
</reference>
<evidence type="ECO:0000313" key="5">
    <source>
        <dbReference type="Proteomes" id="UP000299084"/>
    </source>
</evidence>
<dbReference type="EMBL" id="JWIN03000027">
    <property type="protein sequence ID" value="KAB1257214.1"/>
    <property type="molecule type" value="Genomic_DNA"/>
</dbReference>
<feature type="non-terminal residue" evidence="4">
    <location>
        <position position="1"/>
    </location>
</feature>
<dbReference type="InterPro" id="IPR002048">
    <property type="entry name" value="EF_hand_dom"/>
</dbReference>
<feature type="region of interest" description="Disordered" evidence="2">
    <location>
        <begin position="155"/>
        <end position="178"/>
    </location>
</feature>
<evidence type="ECO:0000259" key="3">
    <source>
        <dbReference type="PROSITE" id="PS50222"/>
    </source>
</evidence>
<feature type="domain" description="EF-hand" evidence="3">
    <location>
        <begin position="23"/>
        <end position="58"/>
    </location>
</feature>
<dbReference type="PANTHER" id="PTHR11972:SF58">
    <property type="entry name" value="NADPH OXIDASE 5"/>
    <property type="match status" value="1"/>
</dbReference>
<dbReference type="GO" id="GO:0005509">
    <property type="term" value="F:calcium ion binding"/>
    <property type="evidence" value="ECO:0007669"/>
    <property type="project" value="InterPro"/>
</dbReference>
<keyword evidence="1" id="KW-0560">Oxidoreductase</keyword>
<dbReference type="AlphaFoldDB" id="A0A5N4CFS1"/>
<dbReference type="InterPro" id="IPR011992">
    <property type="entry name" value="EF-hand-dom_pair"/>
</dbReference>
<dbReference type="PROSITE" id="PS50222">
    <property type="entry name" value="EF_HAND_2"/>
    <property type="match status" value="1"/>
</dbReference>
<evidence type="ECO:0000256" key="1">
    <source>
        <dbReference type="ARBA" id="ARBA00023002"/>
    </source>
</evidence>